<keyword evidence="7" id="KW-1185">Reference proteome</keyword>
<protein>
    <recommendedName>
        <fullName evidence="5">Sec-independent protein translocase protein TatC</fullName>
    </recommendedName>
</protein>
<keyword evidence="2 5" id="KW-0812">Transmembrane</keyword>
<evidence type="ECO:0000313" key="7">
    <source>
        <dbReference type="Proteomes" id="UP000809081"/>
    </source>
</evidence>
<feature type="transmembrane region" description="Helical" evidence="5">
    <location>
        <begin position="61"/>
        <end position="88"/>
    </location>
</feature>
<feature type="transmembrane region" description="Helical" evidence="5">
    <location>
        <begin position="20"/>
        <end position="41"/>
    </location>
</feature>
<keyword evidence="5" id="KW-1003">Cell membrane</keyword>
<dbReference type="PRINTS" id="PR01840">
    <property type="entry name" value="TATCFAMILY"/>
</dbReference>
<feature type="transmembrane region" description="Helical" evidence="5">
    <location>
        <begin position="209"/>
        <end position="229"/>
    </location>
</feature>
<organism evidence="6 7">
    <name type="scientific">Streptococcus saliviloxodontae</name>
    <dbReference type="NCBI Taxonomy" id="1349416"/>
    <lineage>
        <taxon>Bacteria</taxon>
        <taxon>Bacillati</taxon>
        <taxon>Bacillota</taxon>
        <taxon>Bacilli</taxon>
        <taxon>Lactobacillales</taxon>
        <taxon>Streptococcaceae</taxon>
        <taxon>Streptococcus</taxon>
    </lineage>
</organism>
<dbReference type="HAMAP" id="MF_00902">
    <property type="entry name" value="TatC"/>
    <property type="match status" value="1"/>
</dbReference>
<feature type="transmembrane region" description="Helical" evidence="5">
    <location>
        <begin position="147"/>
        <end position="173"/>
    </location>
</feature>
<comment type="subunit">
    <text evidence="5">Forms a complex with TatA.</text>
</comment>
<comment type="function">
    <text evidence="5">Part of the twin-arginine translocation (Tat) system that transports large folded proteins containing a characteristic twin-arginine motif in their signal peptide across membranes.</text>
</comment>
<dbReference type="NCBIfam" id="TIGR00945">
    <property type="entry name" value="tatC"/>
    <property type="match status" value="1"/>
</dbReference>
<evidence type="ECO:0000256" key="2">
    <source>
        <dbReference type="ARBA" id="ARBA00022692"/>
    </source>
</evidence>
<evidence type="ECO:0000313" key="6">
    <source>
        <dbReference type="EMBL" id="MBM7636507.1"/>
    </source>
</evidence>
<dbReference type="Proteomes" id="UP000809081">
    <property type="component" value="Unassembled WGS sequence"/>
</dbReference>
<comment type="caution">
    <text evidence="6">The sequence shown here is derived from an EMBL/GenBank/DDBJ whole genome shotgun (WGS) entry which is preliminary data.</text>
</comment>
<reference evidence="6 7" key="1">
    <citation type="submission" date="2021-01" db="EMBL/GenBank/DDBJ databases">
        <title>Genomic Encyclopedia of Type Strains, Phase IV (KMG-IV): sequencing the most valuable type-strain genomes for metagenomic binning, comparative biology and taxonomic classification.</title>
        <authorList>
            <person name="Goeker M."/>
        </authorList>
    </citation>
    <scope>NUCLEOTIDE SEQUENCE [LARGE SCALE GENOMIC DNA]</scope>
    <source>
        <strain evidence="6 7">DSM 27513</strain>
    </source>
</reference>
<evidence type="ECO:0000256" key="1">
    <source>
        <dbReference type="ARBA" id="ARBA00004141"/>
    </source>
</evidence>
<comment type="subcellular location">
    <subcellularLocation>
        <location evidence="5">Cell membrane</location>
        <topology evidence="5">Multi-pass membrane protein</topology>
    </subcellularLocation>
    <subcellularLocation>
        <location evidence="1">Membrane</location>
        <topology evidence="1">Multi-pass membrane protein</topology>
    </subcellularLocation>
</comment>
<dbReference type="RefSeq" id="WP_205017381.1">
    <property type="nucleotide sequence ID" value="NZ_JAFBEI010000026.1"/>
</dbReference>
<evidence type="ECO:0000256" key="3">
    <source>
        <dbReference type="ARBA" id="ARBA00022989"/>
    </source>
</evidence>
<gene>
    <name evidence="5" type="primary">tatC</name>
    <name evidence="6" type="ORF">JOC31_001331</name>
</gene>
<dbReference type="Pfam" id="PF00902">
    <property type="entry name" value="TatC"/>
    <property type="match status" value="1"/>
</dbReference>
<keyword evidence="5" id="KW-0653">Protein transport</keyword>
<feature type="transmembrane region" description="Helical" evidence="5">
    <location>
        <begin position="100"/>
        <end position="127"/>
    </location>
</feature>
<name>A0ABS2PMK2_9STRE</name>
<comment type="similarity">
    <text evidence="5">Belongs to the TatC family.</text>
</comment>
<keyword evidence="4 5" id="KW-0472">Membrane</keyword>
<evidence type="ECO:0000256" key="4">
    <source>
        <dbReference type="ARBA" id="ARBA00023136"/>
    </source>
</evidence>
<dbReference type="PANTHER" id="PTHR30371:SF4">
    <property type="entry name" value="SEC-INDEPENDENT PROTEIN TRANSLOCASE PROTEIN TATCD"/>
    <property type="match status" value="1"/>
</dbReference>
<dbReference type="InterPro" id="IPR002033">
    <property type="entry name" value="TatC"/>
</dbReference>
<keyword evidence="5" id="KW-0811">Translocation</keyword>
<dbReference type="PANTHER" id="PTHR30371">
    <property type="entry name" value="SEC-INDEPENDENT PROTEIN TRANSLOCASE PROTEIN TATC"/>
    <property type="match status" value="1"/>
</dbReference>
<evidence type="ECO:0000256" key="5">
    <source>
        <dbReference type="HAMAP-Rule" id="MF_00902"/>
    </source>
</evidence>
<feature type="transmembrane region" description="Helical" evidence="5">
    <location>
        <begin position="185"/>
        <end position="203"/>
    </location>
</feature>
<keyword evidence="5" id="KW-0813">Transport</keyword>
<accession>A0ABS2PMK2</accession>
<dbReference type="EMBL" id="JAFBEI010000026">
    <property type="protein sequence ID" value="MBM7636507.1"/>
    <property type="molecule type" value="Genomic_DNA"/>
</dbReference>
<keyword evidence="3 5" id="KW-1133">Transmembrane helix</keyword>
<proteinExistence type="inferred from homology"/>
<sequence>MDKKDETIIEHLTELRKRLLFCLLFFLTCFALSLFWSADIYRLLTSQFDYKLLVLGPDDILWIYLSLASLSAVCLSVPFITFQIWAFVRPALKDREARALLAYIPAVFICFIAGLSFGFFLVTPALLSVLLGFGDGLFETQLTAQNYLLFVFHTTVPLAVLFEFPVVVAFLTAIRLISSAFLRKYRRYAYFILIVIAVILTPADLVSDLLMALPLLLIYEISVTISRFIEKKRRK</sequence>